<feature type="transmembrane region" description="Helical" evidence="7">
    <location>
        <begin position="21"/>
        <end position="38"/>
    </location>
</feature>
<dbReference type="Pfam" id="PF02470">
    <property type="entry name" value="MlaD"/>
    <property type="match status" value="3"/>
</dbReference>
<dbReference type="RefSeq" id="WP_200277400.1">
    <property type="nucleotide sequence ID" value="NZ_JAENII010000003.1"/>
</dbReference>
<reference evidence="9" key="1">
    <citation type="submission" date="2021-01" db="EMBL/GenBank/DDBJ databases">
        <title>Modified the classification status of verrucomicrobia.</title>
        <authorList>
            <person name="Feng X."/>
        </authorList>
    </citation>
    <scope>NUCLEOTIDE SEQUENCE</scope>
    <source>
        <strain evidence="9">KCTC 22201</strain>
    </source>
</reference>
<feature type="domain" description="Mce/MlaD" evidence="8">
    <location>
        <begin position="47"/>
        <end position="136"/>
    </location>
</feature>
<keyword evidence="4 7" id="KW-0812">Transmembrane</keyword>
<dbReference type="InterPro" id="IPR051800">
    <property type="entry name" value="PqiA-PqiB_transport"/>
</dbReference>
<evidence type="ECO:0000256" key="2">
    <source>
        <dbReference type="ARBA" id="ARBA00022475"/>
    </source>
</evidence>
<feature type="domain" description="Mce/MlaD" evidence="8">
    <location>
        <begin position="290"/>
        <end position="386"/>
    </location>
</feature>
<comment type="caution">
    <text evidence="9">The sequence shown here is derived from an EMBL/GenBank/DDBJ whole genome shotgun (WGS) entry which is preliminary data.</text>
</comment>
<gene>
    <name evidence="9" type="primary">pqiB</name>
    <name evidence="9" type="ORF">JIN81_05375</name>
</gene>
<keyword evidence="2" id="KW-1003">Cell membrane</keyword>
<sequence length="550" mass="59349">MSQDTPKKTTPVVRRRRRLSSVWLIPIVALGLAGWLVWKNQIDKGVLATITFETAEGLAAGKTEIRCRSVRVGTVEKVILAPDLKAVDVQVRIDPAYEELLRYDTRFWVVRPRVSTSAVSGLGTLITGAYIELEPGEGPAGASLYTGLEEPPVTSSNVPGLRLTLISSTAGSLSVGAPIYFRDFAVGKVERQTLSLETKQIKYSIYISEKYASLVNSRTRFWNTSGIDVTAGADGFKFRTPSFQAIVTGGASFFTPADAKNAPAVQDGDTFKLFDDETSARDSAFEPDQQILMFFDQSVRGLKRGAPVEFRGISLGRVIDISFKYSEPGDARVPVLAEISGKSFDQATSVDGTPGKLDLADAVQRGLRARLATGSLLTGALYIDLDLLPDAPPQTISQMDGYDVIPTVSSGLAQLELKVNAILAKIEALPLEDTLNSFGKAADEAALTLAEARGTLDELDKSLGEFEKLIAADSTQSLPDELNQTLAELRTSIESIGPSGAVQGDLRRTLDELRAALRAFESLSTTIDEKPNSLLFGRESSGDPIPRARR</sequence>
<keyword evidence="6 7" id="KW-0472">Membrane</keyword>
<evidence type="ECO:0000256" key="6">
    <source>
        <dbReference type="ARBA" id="ARBA00023136"/>
    </source>
</evidence>
<accession>A0A934RAZ0</accession>
<evidence type="ECO:0000256" key="5">
    <source>
        <dbReference type="ARBA" id="ARBA00022989"/>
    </source>
</evidence>
<dbReference type="NCBIfam" id="NF008070">
    <property type="entry name" value="PRK10807.1"/>
    <property type="match status" value="1"/>
</dbReference>
<keyword evidence="10" id="KW-1185">Reference proteome</keyword>
<keyword evidence="5 7" id="KW-1133">Transmembrane helix</keyword>
<dbReference type="EMBL" id="JAENII010000003">
    <property type="protein sequence ID" value="MBK1826438.1"/>
    <property type="molecule type" value="Genomic_DNA"/>
</dbReference>
<feature type="domain" description="Mce/MlaD" evidence="8">
    <location>
        <begin position="160"/>
        <end position="220"/>
    </location>
</feature>
<evidence type="ECO:0000313" key="9">
    <source>
        <dbReference type="EMBL" id="MBK1826438.1"/>
    </source>
</evidence>
<dbReference type="GO" id="GO:0005886">
    <property type="term" value="C:plasma membrane"/>
    <property type="evidence" value="ECO:0007669"/>
    <property type="project" value="UniProtKB-SubCell"/>
</dbReference>
<evidence type="ECO:0000313" key="10">
    <source>
        <dbReference type="Proteomes" id="UP000658278"/>
    </source>
</evidence>
<dbReference type="PANTHER" id="PTHR30462">
    <property type="entry name" value="INTERMEMBRANE TRANSPORT PROTEIN PQIB-RELATED"/>
    <property type="match status" value="1"/>
</dbReference>
<dbReference type="PANTHER" id="PTHR30462:SF2">
    <property type="entry name" value="INTERMEMBRANE TRANSPORT PROTEIN PQIB"/>
    <property type="match status" value="1"/>
</dbReference>
<comment type="subcellular location">
    <subcellularLocation>
        <location evidence="1">Cell inner membrane</location>
    </subcellularLocation>
</comment>
<dbReference type="AlphaFoldDB" id="A0A934RAZ0"/>
<evidence type="ECO:0000256" key="3">
    <source>
        <dbReference type="ARBA" id="ARBA00022519"/>
    </source>
</evidence>
<evidence type="ECO:0000259" key="8">
    <source>
        <dbReference type="Pfam" id="PF02470"/>
    </source>
</evidence>
<evidence type="ECO:0000256" key="7">
    <source>
        <dbReference type="SAM" id="Phobius"/>
    </source>
</evidence>
<organism evidence="9 10">
    <name type="scientific">Haloferula rosea</name>
    <dbReference type="NCBI Taxonomy" id="490093"/>
    <lineage>
        <taxon>Bacteria</taxon>
        <taxon>Pseudomonadati</taxon>
        <taxon>Verrucomicrobiota</taxon>
        <taxon>Verrucomicrobiia</taxon>
        <taxon>Verrucomicrobiales</taxon>
        <taxon>Verrucomicrobiaceae</taxon>
        <taxon>Haloferula</taxon>
    </lineage>
</organism>
<proteinExistence type="predicted"/>
<dbReference type="Proteomes" id="UP000658278">
    <property type="component" value="Unassembled WGS sequence"/>
</dbReference>
<dbReference type="InterPro" id="IPR003399">
    <property type="entry name" value="Mce/MlaD"/>
</dbReference>
<name>A0A934RAZ0_9BACT</name>
<keyword evidence="3" id="KW-0997">Cell inner membrane</keyword>
<evidence type="ECO:0000256" key="4">
    <source>
        <dbReference type="ARBA" id="ARBA00022692"/>
    </source>
</evidence>
<evidence type="ECO:0000256" key="1">
    <source>
        <dbReference type="ARBA" id="ARBA00004533"/>
    </source>
</evidence>
<protein>
    <submittedName>
        <fullName evidence="9">Intermembrane transport protein PqiB</fullName>
    </submittedName>
</protein>